<name>A0A1H0RF80_STREI</name>
<dbReference type="GO" id="GO:0016301">
    <property type="term" value="F:kinase activity"/>
    <property type="evidence" value="ECO:0007669"/>
    <property type="project" value="UniProtKB-KW"/>
</dbReference>
<dbReference type="PANTHER" id="PTHR40448">
    <property type="entry name" value="TWO-COMPONENT SENSOR HISTIDINE KINASE"/>
    <property type="match status" value="1"/>
</dbReference>
<feature type="non-terminal residue" evidence="2">
    <location>
        <position position="283"/>
    </location>
</feature>
<evidence type="ECO:0000313" key="3">
    <source>
        <dbReference type="Proteomes" id="UP000183816"/>
    </source>
</evidence>
<keyword evidence="2" id="KW-0808">Transferase</keyword>
<feature type="transmembrane region" description="Helical" evidence="1">
    <location>
        <begin position="38"/>
        <end position="59"/>
    </location>
</feature>
<feature type="transmembrane region" description="Helical" evidence="1">
    <location>
        <begin position="6"/>
        <end position="26"/>
    </location>
</feature>
<keyword evidence="1" id="KW-1133">Transmembrane helix</keyword>
<gene>
    <name evidence="2" type="ORF">SAMN05216347_1182</name>
</gene>
<keyword evidence="1" id="KW-0812">Transmembrane</keyword>
<sequence length="283" mass="33286">MLNNLILFFAFIVNFISFILLGILFQQITKYKLSLKEWVFFLLEIEVFLPIVNGTLLSTLNLSPYLVKECTIYLVAADLIAISYKRNSKMEFRYHFFYGLYPIVFYVVLHNSFFIICQSIFSIKIDILKPSLPVILTGIEPFIVYYLVSRWLNIDISNVSQSLKKHIEPKVFNIVNILMVFYFLLVDAIAILRPFRDAANDALRAIIAFLYFILLFTFLFYLNFRHGQEQKEELLRNQEMELTALENYSKHVESLYQEVRSFRHDYANVLMSLKVGIDQGNLD</sequence>
<dbReference type="GO" id="GO:0042802">
    <property type="term" value="F:identical protein binding"/>
    <property type="evidence" value="ECO:0007669"/>
    <property type="project" value="TreeGrafter"/>
</dbReference>
<organism evidence="2 3">
    <name type="scientific">Streptococcus equinus</name>
    <name type="common">Streptococcus bovis</name>
    <dbReference type="NCBI Taxonomy" id="1335"/>
    <lineage>
        <taxon>Bacteria</taxon>
        <taxon>Bacillati</taxon>
        <taxon>Bacillota</taxon>
        <taxon>Bacilli</taxon>
        <taxon>Lactobacillales</taxon>
        <taxon>Streptococcaceae</taxon>
        <taxon>Streptococcus</taxon>
    </lineage>
</organism>
<proteinExistence type="predicted"/>
<feature type="transmembrane region" description="Helical" evidence="1">
    <location>
        <begin position="203"/>
        <end position="222"/>
    </location>
</feature>
<evidence type="ECO:0000256" key="1">
    <source>
        <dbReference type="SAM" id="Phobius"/>
    </source>
</evidence>
<evidence type="ECO:0000313" key="2">
    <source>
        <dbReference type="EMBL" id="SDP28282.1"/>
    </source>
</evidence>
<feature type="transmembrane region" description="Helical" evidence="1">
    <location>
        <begin position="127"/>
        <end position="148"/>
    </location>
</feature>
<protein>
    <submittedName>
        <fullName evidence="2">Two-component system, AgrA family, sensor histidine kinase AgrC</fullName>
    </submittedName>
</protein>
<reference evidence="2 3" key="1">
    <citation type="submission" date="2016-10" db="EMBL/GenBank/DDBJ databases">
        <authorList>
            <person name="de Groot N.N."/>
        </authorList>
    </citation>
    <scope>NUCLEOTIDE SEQUENCE [LARGE SCALE GENOMIC DNA]</scope>
    <source>
        <strain evidence="2 3">Sb04</strain>
    </source>
</reference>
<feature type="transmembrane region" description="Helical" evidence="1">
    <location>
        <begin position="96"/>
        <end position="121"/>
    </location>
</feature>
<keyword evidence="1" id="KW-0472">Membrane</keyword>
<dbReference type="Proteomes" id="UP000183816">
    <property type="component" value="Unassembled WGS sequence"/>
</dbReference>
<dbReference type="PANTHER" id="PTHR40448:SF1">
    <property type="entry name" value="TWO-COMPONENT SENSOR HISTIDINE KINASE"/>
    <property type="match status" value="1"/>
</dbReference>
<accession>A0A1H0RF80</accession>
<dbReference type="EMBL" id="FNJK01000018">
    <property type="protein sequence ID" value="SDP28282.1"/>
    <property type="molecule type" value="Genomic_DNA"/>
</dbReference>
<dbReference type="AlphaFoldDB" id="A0A1H0RF80"/>
<feature type="transmembrane region" description="Helical" evidence="1">
    <location>
        <begin position="171"/>
        <end position="191"/>
    </location>
</feature>
<keyword evidence="2" id="KW-0418">Kinase</keyword>